<dbReference type="InterPro" id="IPR012902">
    <property type="entry name" value="N_methyl_site"/>
</dbReference>
<proteinExistence type="predicted"/>
<sequence length="131" mass="14975">MKKLTCNKGFSLVEVMVALIVLVIMVGAFVNFFGWSITSIFADGEKTRAVAEAEKKLEHLHNSMDNYYTDTEYVNDYNDVFIKYPDRVRNFCVEEVTRLNGIVEGYNVTVVVFYHNGERHVSVSSFIEGET</sequence>
<reference evidence="2" key="1">
    <citation type="submission" date="2016-02" db="EMBL/GenBank/DDBJ databases">
        <title>Draft Genome Sequence of Sporotomaculum syntrophicum Strain FB, a Syntrophic Benzoate Degrader.</title>
        <authorList>
            <person name="Nobu M.K."/>
            <person name="Narihiro T."/>
            <person name="Qiu Y.-L."/>
            <person name="Ohashi A."/>
            <person name="Liu W.-T."/>
            <person name="Yuji S."/>
        </authorList>
    </citation>
    <scope>NUCLEOTIDE SEQUENCE</scope>
    <source>
        <strain evidence="2">FB</strain>
    </source>
</reference>
<dbReference type="PROSITE" id="PS00409">
    <property type="entry name" value="PROKAR_NTER_METHYL"/>
    <property type="match status" value="1"/>
</dbReference>
<dbReference type="Pfam" id="PF07963">
    <property type="entry name" value="N_methyl"/>
    <property type="match status" value="1"/>
</dbReference>
<protein>
    <recommendedName>
        <fullName evidence="4">Prepilin-type N-terminal cleavage/methylation domain-containing protein</fullName>
    </recommendedName>
</protein>
<dbReference type="Proteomes" id="UP000798488">
    <property type="component" value="Unassembled WGS sequence"/>
</dbReference>
<organism evidence="2 3">
    <name type="scientific">Sporotomaculum syntrophicum</name>
    <dbReference type="NCBI Taxonomy" id="182264"/>
    <lineage>
        <taxon>Bacteria</taxon>
        <taxon>Bacillati</taxon>
        <taxon>Bacillota</taxon>
        <taxon>Clostridia</taxon>
        <taxon>Eubacteriales</taxon>
        <taxon>Desulfallaceae</taxon>
        <taxon>Sporotomaculum</taxon>
    </lineage>
</organism>
<evidence type="ECO:0000313" key="3">
    <source>
        <dbReference type="Proteomes" id="UP000798488"/>
    </source>
</evidence>
<dbReference type="AlphaFoldDB" id="A0A9D2WTD6"/>
<keyword evidence="3" id="KW-1185">Reference proteome</keyword>
<dbReference type="RefSeq" id="WP_161820717.1">
    <property type="nucleotide sequence ID" value="NZ_LSRS01000001.1"/>
</dbReference>
<evidence type="ECO:0000256" key="1">
    <source>
        <dbReference type="SAM" id="Phobius"/>
    </source>
</evidence>
<dbReference type="OrthoDB" id="1808864at2"/>
<keyword evidence="1" id="KW-0472">Membrane</keyword>
<accession>A0A9D2WTD6</accession>
<dbReference type="NCBIfam" id="TIGR02532">
    <property type="entry name" value="IV_pilin_GFxxxE"/>
    <property type="match status" value="1"/>
</dbReference>
<name>A0A9D2WTD6_9FIRM</name>
<gene>
    <name evidence="2" type="ORF">SPSYN_00290</name>
</gene>
<keyword evidence="1" id="KW-1133">Transmembrane helix</keyword>
<evidence type="ECO:0008006" key="4">
    <source>
        <dbReference type="Google" id="ProtNLM"/>
    </source>
</evidence>
<dbReference type="EMBL" id="LSRS01000001">
    <property type="protein sequence ID" value="KAF1086571.1"/>
    <property type="molecule type" value="Genomic_DNA"/>
</dbReference>
<feature type="transmembrane region" description="Helical" evidence="1">
    <location>
        <begin position="12"/>
        <end position="35"/>
    </location>
</feature>
<comment type="caution">
    <text evidence="2">The sequence shown here is derived from an EMBL/GenBank/DDBJ whole genome shotgun (WGS) entry which is preliminary data.</text>
</comment>
<evidence type="ECO:0000313" key="2">
    <source>
        <dbReference type="EMBL" id="KAF1086571.1"/>
    </source>
</evidence>
<keyword evidence="1" id="KW-0812">Transmembrane</keyword>